<feature type="domain" description="J" evidence="2">
    <location>
        <begin position="67"/>
        <end position="131"/>
    </location>
</feature>
<feature type="compositionally biased region" description="Basic and acidic residues" evidence="1">
    <location>
        <begin position="263"/>
        <end position="273"/>
    </location>
</feature>
<dbReference type="SMART" id="SM00271">
    <property type="entry name" value="DnaJ"/>
    <property type="match status" value="1"/>
</dbReference>
<feature type="compositionally biased region" description="Polar residues" evidence="1">
    <location>
        <begin position="661"/>
        <end position="682"/>
    </location>
</feature>
<name>A0A6L2LL46_TANCI</name>
<dbReference type="SUPFAM" id="SSF46565">
    <property type="entry name" value="Chaperone J-domain"/>
    <property type="match status" value="1"/>
</dbReference>
<dbReference type="Gene3D" id="1.10.287.110">
    <property type="entry name" value="DnaJ domain"/>
    <property type="match status" value="1"/>
</dbReference>
<feature type="compositionally biased region" description="Polar residues" evidence="1">
    <location>
        <begin position="132"/>
        <end position="143"/>
    </location>
</feature>
<accession>A0A6L2LL46</accession>
<dbReference type="Pfam" id="PF11926">
    <property type="entry name" value="DUF3444"/>
    <property type="match status" value="2"/>
</dbReference>
<dbReference type="InterPro" id="IPR024593">
    <property type="entry name" value="DUF3444"/>
</dbReference>
<feature type="compositionally biased region" description="Polar residues" evidence="1">
    <location>
        <begin position="215"/>
        <end position="228"/>
    </location>
</feature>
<feature type="region of interest" description="Disordered" evidence="1">
    <location>
        <begin position="214"/>
        <end position="395"/>
    </location>
</feature>
<sequence>MECNKDEAIRAKNIAENKMKNDDYEGARKIALKAQKLYPQLDNISQLLAVCDVMCSAERKIYGTELDVYGILQVESNADEETIKKQYRKLALALHPDKNQFSGAEAAFKLINEANRILSDKGLRYMHDSKCTPKQNHLPNQKSHAGMQSGARATHSSGVNLNQQSQSGSNGMPTFWTCCPFCMIKYQYYTDVKNKRLKCSKCTRPFTAIDIGAHVQQSAQPPHSSRAGQKNMGRPQQEYVGKQGNVKVDSQSAGSSSHFGSGDAKEGTSRAKTAENGNLNTESGKKGVESKETVSKPSVVSDSNGKRPRKRPQADFTPEKKIKKTKSSDVKDKQKEAESKNDVSEPTASPNAEGSLRKNKNRKKDKLKEEDDILNADSTSESEESEPVYIDCPEPEFSNFDKDKEEGRFAADQFWAIYDTLDGMPRFYAQIKKVFSSPFRLKITWLEADPENPQEIVWAGEGLPVACGRFKRGDTEDTSDRLMFSHQITCEKGSKRSYFVVYPQKGEIWALYRDWDFNWSSDPESHKKYKYEIVEVLSDFDKENGVLVAYMVKLEGFVSLFQKTGRARLAEHRILSGELFRFSHRIPSTKMTGKERADVPVGSCELDTASLPDDLNEYFFSNNVKPNPKNVSTTDASCPQSPGRKVNDSEKGTCNVRRSPRGSQGNLEISNGTSSESNLDSSSKADDLAGQDNAVNVSSTRGPELSSPPSGGNEALVIHDFHLDKQKWKFQEGQIWALNIGRYAQVKMIESSPIRLHVDLLELCSDAIRPNACGLYRASKGGRQVVQQDSFLYLVHAEVNGKNRFNIYPREKEVWVLNNKDDTKGTLSHVDVGDCDIVEVLENNGDMIRVLSLSRVPGYKSVFRALEIQNSKEKKVLEIPLADSNRFYCRVPAFLLTVEHDGRLEGSWELDFAVFPGLLLI</sequence>
<dbReference type="PANTHER" id="PTHR45089:SF57">
    <property type="entry name" value="DNAJ HEAT SHOCK N-TERMINAL DOMAIN-CONTAINING PROTEIN"/>
    <property type="match status" value="1"/>
</dbReference>
<feature type="region of interest" description="Disordered" evidence="1">
    <location>
        <begin position="132"/>
        <end position="166"/>
    </location>
</feature>
<feature type="compositionally biased region" description="Low complexity" evidence="1">
    <location>
        <begin position="250"/>
        <end position="262"/>
    </location>
</feature>
<gene>
    <name evidence="3" type="ORF">Tci_034491</name>
</gene>
<comment type="caution">
    <text evidence="3">The sequence shown here is derived from an EMBL/GenBank/DDBJ whole genome shotgun (WGS) entry which is preliminary data.</text>
</comment>
<dbReference type="AlphaFoldDB" id="A0A6L2LL46"/>
<evidence type="ECO:0000313" key="3">
    <source>
        <dbReference type="EMBL" id="GEU62513.1"/>
    </source>
</evidence>
<proteinExistence type="predicted"/>
<feature type="compositionally biased region" description="Polar residues" evidence="1">
    <location>
        <begin position="620"/>
        <end position="640"/>
    </location>
</feature>
<feature type="region of interest" description="Disordered" evidence="1">
    <location>
        <begin position="620"/>
        <end position="713"/>
    </location>
</feature>
<dbReference type="EMBL" id="BKCJ010004687">
    <property type="protein sequence ID" value="GEU62513.1"/>
    <property type="molecule type" value="Genomic_DNA"/>
</dbReference>
<feature type="compositionally biased region" description="Basic and acidic residues" evidence="1">
    <location>
        <begin position="283"/>
        <end position="294"/>
    </location>
</feature>
<feature type="compositionally biased region" description="Basic and acidic residues" evidence="1">
    <location>
        <begin position="326"/>
        <end position="343"/>
    </location>
</feature>
<feature type="compositionally biased region" description="Acidic residues" evidence="1">
    <location>
        <begin position="370"/>
        <end position="386"/>
    </location>
</feature>
<evidence type="ECO:0000256" key="1">
    <source>
        <dbReference type="SAM" id="MobiDB-lite"/>
    </source>
</evidence>
<evidence type="ECO:0000259" key="2">
    <source>
        <dbReference type="PROSITE" id="PS50076"/>
    </source>
</evidence>
<dbReference type="PROSITE" id="PS50076">
    <property type="entry name" value="DNAJ_2"/>
    <property type="match status" value="1"/>
</dbReference>
<dbReference type="CDD" id="cd06257">
    <property type="entry name" value="DnaJ"/>
    <property type="match status" value="1"/>
</dbReference>
<dbReference type="InterPro" id="IPR001623">
    <property type="entry name" value="DnaJ_domain"/>
</dbReference>
<feature type="compositionally biased region" description="Polar residues" evidence="1">
    <location>
        <begin position="154"/>
        <end position="166"/>
    </location>
</feature>
<reference evidence="3" key="1">
    <citation type="journal article" date="2019" name="Sci. Rep.">
        <title>Draft genome of Tanacetum cinerariifolium, the natural source of mosquito coil.</title>
        <authorList>
            <person name="Yamashiro T."/>
            <person name="Shiraishi A."/>
            <person name="Satake H."/>
            <person name="Nakayama K."/>
        </authorList>
    </citation>
    <scope>NUCLEOTIDE SEQUENCE</scope>
</reference>
<protein>
    <recommendedName>
        <fullName evidence="2">J domain-containing protein</fullName>
    </recommendedName>
</protein>
<dbReference type="PANTHER" id="PTHR45089">
    <property type="entry name" value="DNAJ HEAT SHOCK AMINO-TERMINAL DOMAIN PROTEIN-RELATED"/>
    <property type="match status" value="1"/>
</dbReference>
<dbReference type="Pfam" id="PF00226">
    <property type="entry name" value="DnaJ"/>
    <property type="match status" value="1"/>
</dbReference>
<organism evidence="3">
    <name type="scientific">Tanacetum cinerariifolium</name>
    <name type="common">Dalmatian daisy</name>
    <name type="synonym">Chrysanthemum cinerariifolium</name>
    <dbReference type="NCBI Taxonomy" id="118510"/>
    <lineage>
        <taxon>Eukaryota</taxon>
        <taxon>Viridiplantae</taxon>
        <taxon>Streptophyta</taxon>
        <taxon>Embryophyta</taxon>
        <taxon>Tracheophyta</taxon>
        <taxon>Spermatophyta</taxon>
        <taxon>Magnoliopsida</taxon>
        <taxon>eudicotyledons</taxon>
        <taxon>Gunneridae</taxon>
        <taxon>Pentapetalae</taxon>
        <taxon>asterids</taxon>
        <taxon>campanulids</taxon>
        <taxon>Asterales</taxon>
        <taxon>Asteraceae</taxon>
        <taxon>Asteroideae</taxon>
        <taxon>Anthemideae</taxon>
        <taxon>Anthemidinae</taxon>
        <taxon>Tanacetum</taxon>
    </lineage>
</organism>
<dbReference type="InterPro" id="IPR036869">
    <property type="entry name" value="J_dom_sf"/>
</dbReference>
<dbReference type="PRINTS" id="PR00625">
    <property type="entry name" value="JDOMAIN"/>
</dbReference>